<feature type="signal peptide" evidence="1">
    <location>
        <begin position="1"/>
        <end position="20"/>
    </location>
</feature>
<evidence type="ECO:0000313" key="2">
    <source>
        <dbReference type="EMBL" id="TCJ87270.1"/>
    </source>
</evidence>
<protein>
    <submittedName>
        <fullName evidence="2">Uncharacterized protein</fullName>
    </submittedName>
</protein>
<proteinExistence type="predicted"/>
<keyword evidence="3" id="KW-1185">Reference proteome</keyword>
<reference evidence="2 3" key="1">
    <citation type="submission" date="2019-03" db="EMBL/GenBank/DDBJ databases">
        <title>Genomic Encyclopedia of Type Strains, Phase IV (KMG-IV): sequencing the most valuable type-strain genomes for metagenomic binning, comparative biology and taxonomic classification.</title>
        <authorList>
            <person name="Goeker M."/>
        </authorList>
    </citation>
    <scope>NUCLEOTIDE SEQUENCE [LARGE SCALE GENOMIC DNA]</scope>
    <source>
        <strain evidence="2 3">DSM 24830</strain>
    </source>
</reference>
<sequence length="215" mass="23372">MAKHIAVLIAFLLFSPGLFATPTSATVTAADLLTIGFKHAGGIDYSTKCLLENVSKAFPGFIVEPAVFDDTYRKDAKGFHVRLASNPDPVFSLSCVDVDEGKESGSTYAGAENKSGEYVFLVRTRNSLVKGPANAIVGKTTFAEMRDVPWGTGVDRGCSFGQNGMKNTMVCLGGNFRALFVSPDDYKKPLRRARPKIIDKAVLSELTYWPDFKDN</sequence>
<name>A0A4R1F1P6_9GAMM</name>
<evidence type="ECO:0000256" key="1">
    <source>
        <dbReference type="SAM" id="SignalP"/>
    </source>
</evidence>
<gene>
    <name evidence="2" type="ORF">EV695_1778</name>
</gene>
<organism evidence="2 3">
    <name type="scientific">Cocleimonas flava</name>
    <dbReference type="NCBI Taxonomy" id="634765"/>
    <lineage>
        <taxon>Bacteria</taxon>
        <taxon>Pseudomonadati</taxon>
        <taxon>Pseudomonadota</taxon>
        <taxon>Gammaproteobacteria</taxon>
        <taxon>Thiotrichales</taxon>
        <taxon>Thiotrichaceae</taxon>
        <taxon>Cocleimonas</taxon>
    </lineage>
</organism>
<accession>A0A4R1F1P6</accession>
<dbReference type="Proteomes" id="UP000294887">
    <property type="component" value="Unassembled WGS sequence"/>
</dbReference>
<dbReference type="AlphaFoldDB" id="A0A4R1F1P6"/>
<feature type="chain" id="PRO_5020462145" evidence="1">
    <location>
        <begin position="21"/>
        <end position="215"/>
    </location>
</feature>
<comment type="caution">
    <text evidence="2">The sequence shown here is derived from an EMBL/GenBank/DDBJ whole genome shotgun (WGS) entry which is preliminary data.</text>
</comment>
<evidence type="ECO:0000313" key="3">
    <source>
        <dbReference type="Proteomes" id="UP000294887"/>
    </source>
</evidence>
<dbReference type="EMBL" id="SMFQ01000003">
    <property type="protein sequence ID" value="TCJ87270.1"/>
    <property type="molecule type" value="Genomic_DNA"/>
</dbReference>
<dbReference type="RefSeq" id="WP_131905564.1">
    <property type="nucleotide sequence ID" value="NZ_BAAAFU010000004.1"/>
</dbReference>
<keyword evidence="1" id="KW-0732">Signal</keyword>